<dbReference type="EMBL" id="BTGU01000081">
    <property type="protein sequence ID" value="GMN58793.1"/>
    <property type="molecule type" value="Genomic_DNA"/>
</dbReference>
<sequence>MARMLLQLSLAMVLLPLACNGGIGGDGDGSGGDGTVARPGCPDRCGNVSIPFPFGTKPDCYLDDDYLINCTTTNSNPAPTAFLRHGNIMVTNISLKGEVEIQKLIAKDCYDRNGTQGPLDSFEPRITLSTFTVSTRNKFTAIGCDTYAILKGFEGEKRYRTGCMSLCDKEEDVNYGTCNGAGCCQITSFPSGLRNVTLRLSSYYNHSYVHEFNPCSYAFIVEDGKFNFSKTSFQEMNKTETLPMILDWSIGNESCSEAPKRHNYTCYENSMCVNSTTRSGYLCQCLPGYQGNPYLPNGCKGDPLDLLCFLFLLRLFSKSPSELVV</sequence>
<evidence type="ECO:0000256" key="3">
    <source>
        <dbReference type="SAM" id="SignalP"/>
    </source>
</evidence>
<evidence type="ECO:0000313" key="5">
    <source>
        <dbReference type="EMBL" id="GMN58793.1"/>
    </source>
</evidence>
<dbReference type="Gene3D" id="2.10.25.10">
    <property type="entry name" value="Laminin"/>
    <property type="match status" value="1"/>
</dbReference>
<proteinExistence type="predicted"/>
<evidence type="ECO:0000259" key="4">
    <source>
        <dbReference type="Pfam" id="PF13947"/>
    </source>
</evidence>
<comment type="subcellular location">
    <subcellularLocation>
        <location evidence="1">Membrane</location>
        <topology evidence="1">Single-pass membrane protein</topology>
    </subcellularLocation>
</comment>
<keyword evidence="6" id="KW-1185">Reference proteome</keyword>
<feature type="domain" description="Wall-associated receptor kinase galacturonan-binding" evidence="4">
    <location>
        <begin position="41"/>
        <end position="97"/>
    </location>
</feature>
<accession>A0AA88DP16</accession>
<keyword evidence="2 3" id="KW-0732">Signal</keyword>
<feature type="chain" id="PRO_5041739335" description="Wall-associated receptor kinase galacturonan-binding domain-containing protein" evidence="3">
    <location>
        <begin position="21"/>
        <end position="325"/>
    </location>
</feature>
<evidence type="ECO:0000256" key="2">
    <source>
        <dbReference type="ARBA" id="ARBA00022729"/>
    </source>
</evidence>
<feature type="signal peptide" evidence="3">
    <location>
        <begin position="1"/>
        <end position="20"/>
    </location>
</feature>
<dbReference type="GO" id="GO:0016020">
    <property type="term" value="C:membrane"/>
    <property type="evidence" value="ECO:0007669"/>
    <property type="project" value="UniProtKB-SubCell"/>
</dbReference>
<dbReference type="GO" id="GO:0030247">
    <property type="term" value="F:polysaccharide binding"/>
    <property type="evidence" value="ECO:0007669"/>
    <property type="project" value="InterPro"/>
</dbReference>
<name>A0AA88DP16_FICCA</name>
<dbReference type="AlphaFoldDB" id="A0AA88DP16"/>
<evidence type="ECO:0000313" key="6">
    <source>
        <dbReference type="Proteomes" id="UP001187192"/>
    </source>
</evidence>
<protein>
    <recommendedName>
        <fullName evidence="4">Wall-associated receptor kinase galacturonan-binding domain-containing protein</fullName>
    </recommendedName>
</protein>
<dbReference type="Proteomes" id="UP001187192">
    <property type="component" value="Unassembled WGS sequence"/>
</dbReference>
<dbReference type="PANTHER" id="PTHR33491">
    <property type="entry name" value="OSJNBA0016N04.9 PROTEIN"/>
    <property type="match status" value="1"/>
</dbReference>
<organism evidence="5 6">
    <name type="scientific">Ficus carica</name>
    <name type="common">Common fig</name>
    <dbReference type="NCBI Taxonomy" id="3494"/>
    <lineage>
        <taxon>Eukaryota</taxon>
        <taxon>Viridiplantae</taxon>
        <taxon>Streptophyta</taxon>
        <taxon>Embryophyta</taxon>
        <taxon>Tracheophyta</taxon>
        <taxon>Spermatophyta</taxon>
        <taxon>Magnoliopsida</taxon>
        <taxon>eudicotyledons</taxon>
        <taxon>Gunneridae</taxon>
        <taxon>Pentapetalae</taxon>
        <taxon>rosids</taxon>
        <taxon>fabids</taxon>
        <taxon>Rosales</taxon>
        <taxon>Moraceae</taxon>
        <taxon>Ficeae</taxon>
        <taxon>Ficus</taxon>
    </lineage>
</organism>
<dbReference type="InterPro" id="IPR025287">
    <property type="entry name" value="WAK_GUB"/>
</dbReference>
<dbReference type="Pfam" id="PF13947">
    <property type="entry name" value="GUB_WAK_bind"/>
    <property type="match status" value="1"/>
</dbReference>
<gene>
    <name evidence="5" type="ORF">TIFTF001_027896</name>
</gene>
<evidence type="ECO:0000256" key="1">
    <source>
        <dbReference type="ARBA" id="ARBA00004167"/>
    </source>
</evidence>
<comment type="caution">
    <text evidence="5">The sequence shown here is derived from an EMBL/GenBank/DDBJ whole genome shotgun (WGS) entry which is preliminary data.</text>
</comment>
<reference evidence="5" key="1">
    <citation type="submission" date="2023-07" db="EMBL/GenBank/DDBJ databases">
        <title>draft genome sequence of fig (Ficus carica).</title>
        <authorList>
            <person name="Takahashi T."/>
            <person name="Nishimura K."/>
        </authorList>
    </citation>
    <scope>NUCLEOTIDE SEQUENCE</scope>
</reference>